<dbReference type="AlphaFoldDB" id="A0AAN9E2Q4"/>
<accession>A0AAN9E2Q4</accession>
<gene>
    <name evidence="1" type="ORF">RIF29_39349</name>
</gene>
<name>A0AAN9E2Q4_CROPI</name>
<evidence type="ECO:0000313" key="2">
    <source>
        <dbReference type="Proteomes" id="UP001372338"/>
    </source>
</evidence>
<evidence type="ECO:0000313" key="1">
    <source>
        <dbReference type="EMBL" id="KAK7244526.1"/>
    </source>
</evidence>
<comment type="caution">
    <text evidence="1">The sequence shown here is derived from an EMBL/GenBank/DDBJ whole genome shotgun (WGS) entry which is preliminary data.</text>
</comment>
<dbReference type="GO" id="GO:0046872">
    <property type="term" value="F:metal ion binding"/>
    <property type="evidence" value="ECO:0007669"/>
    <property type="project" value="InterPro"/>
</dbReference>
<dbReference type="InterPro" id="IPR011249">
    <property type="entry name" value="Metalloenz_LuxS/M16"/>
</dbReference>
<keyword evidence="2" id="KW-1185">Reference proteome</keyword>
<protein>
    <submittedName>
        <fullName evidence="1">Uncharacterized protein</fullName>
    </submittedName>
</protein>
<dbReference type="Gene3D" id="3.30.830.10">
    <property type="entry name" value="Metalloenzyme, LuxS/M16 peptidase-like"/>
    <property type="match status" value="1"/>
</dbReference>
<proteinExistence type="predicted"/>
<dbReference type="Proteomes" id="UP001372338">
    <property type="component" value="Unassembled WGS sequence"/>
</dbReference>
<organism evidence="1 2">
    <name type="scientific">Crotalaria pallida</name>
    <name type="common">Smooth rattlebox</name>
    <name type="synonym">Crotalaria striata</name>
    <dbReference type="NCBI Taxonomy" id="3830"/>
    <lineage>
        <taxon>Eukaryota</taxon>
        <taxon>Viridiplantae</taxon>
        <taxon>Streptophyta</taxon>
        <taxon>Embryophyta</taxon>
        <taxon>Tracheophyta</taxon>
        <taxon>Spermatophyta</taxon>
        <taxon>Magnoliopsida</taxon>
        <taxon>eudicotyledons</taxon>
        <taxon>Gunneridae</taxon>
        <taxon>Pentapetalae</taxon>
        <taxon>rosids</taxon>
        <taxon>fabids</taxon>
        <taxon>Fabales</taxon>
        <taxon>Fabaceae</taxon>
        <taxon>Papilionoideae</taxon>
        <taxon>50 kb inversion clade</taxon>
        <taxon>genistoids sensu lato</taxon>
        <taxon>core genistoids</taxon>
        <taxon>Crotalarieae</taxon>
        <taxon>Crotalaria</taxon>
    </lineage>
</organism>
<dbReference type="EMBL" id="JAYWIO010000008">
    <property type="protein sequence ID" value="KAK7244526.1"/>
    <property type="molecule type" value="Genomic_DNA"/>
</dbReference>
<reference evidence="1 2" key="1">
    <citation type="submission" date="2024-01" db="EMBL/GenBank/DDBJ databases">
        <title>The genomes of 5 underutilized Papilionoideae crops provide insights into root nodulation and disease resistanc.</title>
        <authorList>
            <person name="Yuan L."/>
        </authorList>
    </citation>
    <scope>NUCLEOTIDE SEQUENCE [LARGE SCALE GENOMIC DNA]</scope>
    <source>
        <strain evidence="1">ZHUSHIDOU_FW_LH</strain>
        <tissue evidence="1">Leaf</tissue>
    </source>
</reference>
<dbReference type="SUPFAM" id="SSF63411">
    <property type="entry name" value="LuxS/MPP-like metallohydrolase"/>
    <property type="match status" value="1"/>
</dbReference>
<sequence length="103" mass="11946">MCPKPLWQPLFSSKHLTNRIVKLDSGMNYFYPSEGLNSDEENSALLDYIKRIEAFLKMRNFEVEALRQLSLQELIDFFDEYVKLGAPQKRTLSVGVYGKLHSS</sequence>